<protein>
    <submittedName>
        <fullName evidence="1">Uncharacterized protein</fullName>
    </submittedName>
</protein>
<sequence>MSSLIEKHQFVAGPTSLSKYDHLLVDIFFSSYSKKCASHKEAYTLKTQSLAEYLYVELVTTKI</sequence>
<organism evidence="1 2">
    <name type="scientific">Alishewanella maricola</name>
    <dbReference type="NCBI Taxonomy" id="2795740"/>
    <lineage>
        <taxon>Bacteria</taxon>
        <taxon>Pseudomonadati</taxon>
        <taxon>Pseudomonadota</taxon>
        <taxon>Gammaproteobacteria</taxon>
        <taxon>Alteromonadales</taxon>
        <taxon>Alteromonadaceae</taxon>
        <taxon>Alishewanella</taxon>
    </lineage>
</organism>
<name>A0ABS8C4S9_9ALTE</name>
<evidence type="ECO:0000313" key="2">
    <source>
        <dbReference type="Proteomes" id="UP000633814"/>
    </source>
</evidence>
<dbReference type="RefSeq" id="WP_226751049.1">
    <property type="nucleotide sequence ID" value="NZ_JAEINI020000005.1"/>
</dbReference>
<accession>A0ABS8C4S9</accession>
<keyword evidence="2" id="KW-1185">Reference proteome</keyword>
<evidence type="ECO:0000313" key="1">
    <source>
        <dbReference type="EMBL" id="MCB5226985.1"/>
    </source>
</evidence>
<dbReference type="EMBL" id="JAEINI020000005">
    <property type="protein sequence ID" value="MCB5226985.1"/>
    <property type="molecule type" value="Genomic_DNA"/>
</dbReference>
<dbReference type="Proteomes" id="UP000633814">
    <property type="component" value="Unassembled WGS sequence"/>
</dbReference>
<reference evidence="1 2" key="1">
    <citation type="submission" date="2021-10" db="EMBL/GenBank/DDBJ databases">
        <title>Alishewanella koreense sp. nov. isolated from seawater of southwestern coast in South Korea and the proposal for the reclassification of Rheinheimera perlucida and Rheinheimera tuosuensis as Arsukibacterium perlucida and Arsukibacterium tuosuensis.</title>
        <authorList>
            <person name="Kim K.H."/>
            <person name="Ruan W."/>
            <person name="Kim K.R."/>
            <person name="Baek J.H."/>
            <person name="Jeon C.O."/>
        </authorList>
    </citation>
    <scope>NUCLEOTIDE SEQUENCE [LARGE SCALE GENOMIC DNA]</scope>
    <source>
        <strain evidence="1 2">16-MA</strain>
    </source>
</reference>
<proteinExistence type="predicted"/>
<comment type="caution">
    <text evidence="1">The sequence shown here is derived from an EMBL/GenBank/DDBJ whole genome shotgun (WGS) entry which is preliminary data.</text>
</comment>
<gene>
    <name evidence="1" type="ORF">JAO78_009180</name>
</gene>